<dbReference type="RefSeq" id="WP_353332007.1">
    <property type="nucleotide sequence ID" value="NZ_AP028055.1"/>
</dbReference>
<reference evidence="1 2" key="1">
    <citation type="submission" date="2023-04" db="EMBL/GenBank/DDBJ databases">
        <title>Draft genome sequence of acteroides sedimenti strain YN3PY1.</title>
        <authorList>
            <person name="Yoshida N."/>
        </authorList>
    </citation>
    <scope>NUCLEOTIDE SEQUENCE [LARGE SCALE GENOMIC DNA]</scope>
    <source>
        <strain evidence="1 2">YN3PY1</strain>
    </source>
</reference>
<dbReference type="EMBL" id="AP028055">
    <property type="protein sequence ID" value="BEH00563.1"/>
    <property type="molecule type" value="Genomic_DNA"/>
</dbReference>
<evidence type="ECO:0008006" key="3">
    <source>
        <dbReference type="Google" id="ProtNLM"/>
    </source>
</evidence>
<protein>
    <recommendedName>
        <fullName evidence="3">DUF1848 domain-containing protein</fullName>
    </recommendedName>
</protein>
<keyword evidence="2" id="KW-1185">Reference proteome</keyword>
<gene>
    <name evidence="1" type="ORF">BSYN_28270</name>
</gene>
<proteinExistence type="predicted"/>
<dbReference type="InterPro" id="IPR014998">
    <property type="entry name" value="DUF1848"/>
</dbReference>
<dbReference type="Pfam" id="PF08902">
    <property type="entry name" value="DUF1848"/>
    <property type="match status" value="1"/>
</dbReference>
<sequence length="359" mass="41767">MRVWHDKIKITTDNGEQVEALAPVIISASRSTDIPAWYADWFFNRLKKGYLKWHNPFNQKPVYVSFKKCKVIVFWTKNPKPILPYLHELDKQNIHYYFQFTLNDYQQDRFEPNLPSLQERIYTFKELSLLIGKERVIWRFDPIIITSQITPEVLLKRIRNIGVQLKGYTEKLVISFVDINTYRTVQTKLIQETTDFTKESIGNAEPAEKQMNIIGEGLAKLRRIWKEGGWELSIATCAEAIDLSKYGIEHNSCIDKKLIARIFQSDLELMYFLATGKLPDTKEMFPPELPQSPINLKDKGQRKACGCILSKDIGMYNTCPHHCVYCYANKSRDLVERNFHAHQSGSECTICMSNSIKIK</sequence>
<dbReference type="Proteomes" id="UP001496674">
    <property type="component" value="Chromosome"/>
</dbReference>
<organism evidence="1 2">
    <name type="scientific">Bacteroides sedimenti</name>
    <dbReference type="NCBI Taxonomy" id="2136147"/>
    <lineage>
        <taxon>Bacteria</taxon>
        <taxon>Pseudomonadati</taxon>
        <taxon>Bacteroidota</taxon>
        <taxon>Bacteroidia</taxon>
        <taxon>Bacteroidales</taxon>
        <taxon>Bacteroidaceae</taxon>
        <taxon>Bacteroides</taxon>
    </lineage>
</organism>
<evidence type="ECO:0000313" key="2">
    <source>
        <dbReference type="Proteomes" id="UP001496674"/>
    </source>
</evidence>
<evidence type="ECO:0000313" key="1">
    <source>
        <dbReference type="EMBL" id="BEH00563.1"/>
    </source>
</evidence>
<accession>A0ABN6ZA07</accession>
<name>A0ABN6ZA07_9BACE</name>